<evidence type="ECO:0000313" key="6">
    <source>
        <dbReference type="Proteomes" id="UP000054266"/>
    </source>
</evidence>
<keyword evidence="1" id="KW-0805">Transcription regulation</keyword>
<evidence type="ECO:0000256" key="2">
    <source>
        <dbReference type="ARBA" id="ARBA00023163"/>
    </source>
</evidence>
<dbReference type="Proteomes" id="UP000054266">
    <property type="component" value="Unassembled WGS sequence"/>
</dbReference>
<dbReference type="InterPro" id="IPR052973">
    <property type="entry name" value="Fungal_sec-metab_reg_TF"/>
</dbReference>
<dbReference type="STRING" id="5601.A0A0D2FGS0"/>
<keyword evidence="2" id="KW-0804">Transcription</keyword>
<sequence length="775" mass="85787">MGRRPNPLMAEFFERGAKISDMSNRYEQTCKRCGEHFSRGRSEAMVPHLTKKCPAISYAERAKIIFRLHDLVMPNLSPYVDSAREAENDDNNMTVTENNSLNLGNGLLAGPRESELANSNGLLAEPRDSELTHGNGILVGPRDSELTHGNGILTQHSRIGRPAAQNRRQPYNALNVLAEASSHVGGDAADSAGYNPVNQAGNTPLDPQLEEGSFPITTAPTFAAGYSYITNVSSTSLNDLSLVSTGAPDLSTIAATAHATMVNESASGSNVLPSNDTSHELLEESQNHGLSFQNSGHFPATAMPLARPFVEPFNSMHPNHALDESFPPAQVMGALPRQMDRSPSQQLRPIAMNSTEQSMPVAEGNDLPATHHKQRVRGKFAPDRRDEVRQVRKLGACWRCRMLRKTCSQVTPCQACASVENPRLWNISCVRTRLDEEFPLYFAMPHTVLAHHNIEELKTQANLTRFSGRLEVFHFFDHKIAFKARQFTHVPTPTDRGDQPFSEDEVMILDLETDNVLPKVEQYLKAICAQIIEKEPSPAMKGSLLLAQAIKAERQGSMLVENTEKSDNLISEMVELWVATVVITDTQLTAFFIKDTDPGSGGTAIDGTMHPVSHRILTNQLRAAIEKRASVICRSALHHFEQRLLRNKGKPFESFLVAFILLNCAERMCWLYRSWALPGKVCPLGDNPSCYAEKAESFAQTIQMLLSMRQLEPKIMEDPETGVFVARNRDDKDLTNWLTVAGFTSDLAAHFGPGHLNPDDSRSLDGTFTGRLLQF</sequence>
<dbReference type="PANTHER" id="PTHR35392">
    <property type="entry name" value="ZN(II)2CYS6 TRANSCRIPTION FACTOR (EUROFUNG)-RELATED-RELATED"/>
    <property type="match status" value="1"/>
</dbReference>
<dbReference type="CDD" id="cd00067">
    <property type="entry name" value="GAL4"/>
    <property type="match status" value="1"/>
</dbReference>
<keyword evidence="3" id="KW-0539">Nucleus</keyword>
<gene>
    <name evidence="5" type="ORF">PV04_06528</name>
</gene>
<evidence type="ECO:0000256" key="3">
    <source>
        <dbReference type="ARBA" id="ARBA00023242"/>
    </source>
</evidence>
<feature type="region of interest" description="Disordered" evidence="4">
    <location>
        <begin position="125"/>
        <end position="149"/>
    </location>
</feature>
<reference evidence="5 6" key="1">
    <citation type="submission" date="2015-01" db="EMBL/GenBank/DDBJ databases">
        <title>The Genome Sequence of Capronia semiimmersa CBS27337.</title>
        <authorList>
            <consortium name="The Broad Institute Genomics Platform"/>
            <person name="Cuomo C."/>
            <person name="de Hoog S."/>
            <person name="Gorbushina A."/>
            <person name="Stielow B."/>
            <person name="Teixiera M."/>
            <person name="Abouelleil A."/>
            <person name="Chapman S.B."/>
            <person name="Priest M."/>
            <person name="Young S.K."/>
            <person name="Wortman J."/>
            <person name="Nusbaum C."/>
            <person name="Birren B."/>
        </authorList>
    </citation>
    <scope>NUCLEOTIDE SEQUENCE [LARGE SCALE GENOMIC DNA]</scope>
    <source>
        <strain evidence="5 6">CBS 27337</strain>
    </source>
</reference>
<keyword evidence="6" id="KW-1185">Reference proteome</keyword>
<proteinExistence type="predicted"/>
<name>A0A0D2FGS0_9EURO</name>
<evidence type="ECO:0000256" key="1">
    <source>
        <dbReference type="ARBA" id="ARBA00023015"/>
    </source>
</evidence>
<dbReference type="GO" id="GO:0008270">
    <property type="term" value="F:zinc ion binding"/>
    <property type="evidence" value="ECO:0007669"/>
    <property type="project" value="InterPro"/>
</dbReference>
<dbReference type="GO" id="GO:0000981">
    <property type="term" value="F:DNA-binding transcription factor activity, RNA polymerase II-specific"/>
    <property type="evidence" value="ECO:0007669"/>
    <property type="project" value="InterPro"/>
</dbReference>
<dbReference type="PANTHER" id="PTHR35392:SF2">
    <property type="entry name" value="ZN(II)2CYS6 TRANSCRIPTION FACTOR (EUROFUNG)"/>
    <property type="match status" value="1"/>
</dbReference>
<organism evidence="5 6">
    <name type="scientific">Phialophora macrospora</name>
    <dbReference type="NCBI Taxonomy" id="1851006"/>
    <lineage>
        <taxon>Eukaryota</taxon>
        <taxon>Fungi</taxon>
        <taxon>Dikarya</taxon>
        <taxon>Ascomycota</taxon>
        <taxon>Pezizomycotina</taxon>
        <taxon>Eurotiomycetes</taxon>
        <taxon>Chaetothyriomycetidae</taxon>
        <taxon>Chaetothyriales</taxon>
        <taxon>Herpotrichiellaceae</taxon>
        <taxon>Phialophora</taxon>
    </lineage>
</organism>
<dbReference type="AlphaFoldDB" id="A0A0D2FGS0"/>
<protein>
    <recommendedName>
        <fullName evidence="7">Zn(2)-C6 fungal-type domain-containing protein</fullName>
    </recommendedName>
</protein>
<dbReference type="InterPro" id="IPR001138">
    <property type="entry name" value="Zn2Cys6_DnaBD"/>
</dbReference>
<dbReference type="HOGENOM" id="CLU_005936_0_0_1"/>
<accession>A0A0D2FGS0</accession>
<dbReference type="EMBL" id="KN846959">
    <property type="protein sequence ID" value="KIW67263.1"/>
    <property type="molecule type" value="Genomic_DNA"/>
</dbReference>
<evidence type="ECO:0000256" key="4">
    <source>
        <dbReference type="SAM" id="MobiDB-lite"/>
    </source>
</evidence>
<evidence type="ECO:0008006" key="7">
    <source>
        <dbReference type="Google" id="ProtNLM"/>
    </source>
</evidence>
<evidence type="ECO:0000313" key="5">
    <source>
        <dbReference type="EMBL" id="KIW67263.1"/>
    </source>
</evidence>